<dbReference type="AlphaFoldDB" id="A0A0S3PV69"/>
<evidence type="ECO:0000259" key="8">
    <source>
        <dbReference type="PROSITE" id="PS50125"/>
    </source>
</evidence>
<keyword evidence="4 7" id="KW-1133">Transmembrane helix</keyword>
<comment type="subcellular location">
    <subcellularLocation>
        <location evidence="1">Membrane</location>
    </subcellularLocation>
</comment>
<dbReference type="SUPFAM" id="SSF55073">
    <property type="entry name" value="Nucleotide cyclase"/>
    <property type="match status" value="1"/>
</dbReference>
<evidence type="ECO:0000256" key="5">
    <source>
        <dbReference type="ARBA" id="ARBA00023136"/>
    </source>
</evidence>
<dbReference type="PANTHER" id="PTHR11920">
    <property type="entry name" value="GUANYLYL CYCLASE"/>
    <property type="match status" value="1"/>
</dbReference>
<evidence type="ECO:0000256" key="1">
    <source>
        <dbReference type="ARBA" id="ARBA00004370"/>
    </source>
</evidence>
<dbReference type="Gene3D" id="3.30.70.1230">
    <property type="entry name" value="Nucleotide cyclase"/>
    <property type="match status" value="1"/>
</dbReference>
<evidence type="ECO:0000256" key="6">
    <source>
        <dbReference type="ARBA" id="ARBA00023239"/>
    </source>
</evidence>
<sequence length="423" mass="45430">MKRLSSLLARTSRGSIALPGWLDRWISIGIMTSDPQLARRQRSVNVAAFAGAGNAISHLVVNAMHDFGGLMWVNAYNLAFTVLSLALPRLHRHGDNLAAFALIAMILAGNTFVVWALGTSSNLHIYLTFASAMLYFFGVRNWRLFLALFALVTIILLLTIHLAPVHGFIQPEDATLRAMLSQHALINTIVINAAMLFYALYSLDRAEAELENQYARSEALIETMMPAAIAARLKAGEARVADQIDTLSVLFADIVGFTEASRDLPPGAVVDYLDALVRDLDDLATLQGVEKIKTIGDSYMAAAGFDGDAAAGARAIARFALAMQGVVGKQPPLGGKKLSLRIGVNAGPVTAGIIGDARFSYDVWGSAVNIAARLESLSEPGRILASDAFHALTQDAFDYEARGPVDIRGIGNADAYFLVGRKT</sequence>
<keyword evidence="3" id="KW-0547">Nucleotide-binding</keyword>
<dbReference type="GO" id="GO:0004016">
    <property type="term" value="F:adenylate cyclase activity"/>
    <property type="evidence" value="ECO:0007669"/>
    <property type="project" value="UniProtKB-EC"/>
</dbReference>
<reference evidence="9 10" key="1">
    <citation type="submission" date="2015-08" db="EMBL/GenBank/DDBJ databases">
        <title>Investigation of the bacterial diversity of lava forest soil.</title>
        <authorList>
            <person name="Lee J.S."/>
        </authorList>
    </citation>
    <scope>NUCLEOTIDE SEQUENCE [LARGE SCALE GENOMIC DNA]</scope>
    <source>
        <strain evidence="9 10">GJW-30</strain>
    </source>
</reference>
<evidence type="ECO:0000313" key="9">
    <source>
        <dbReference type="EMBL" id="BAT59855.1"/>
    </source>
</evidence>
<dbReference type="InterPro" id="IPR050401">
    <property type="entry name" value="Cyclic_nucleotide_synthase"/>
</dbReference>
<feature type="transmembrane region" description="Helical" evidence="7">
    <location>
        <begin position="184"/>
        <end position="203"/>
    </location>
</feature>
<organism evidence="9 10">
    <name type="scientific">Variibacter gotjawalensis</name>
    <dbReference type="NCBI Taxonomy" id="1333996"/>
    <lineage>
        <taxon>Bacteria</taxon>
        <taxon>Pseudomonadati</taxon>
        <taxon>Pseudomonadota</taxon>
        <taxon>Alphaproteobacteria</taxon>
        <taxon>Hyphomicrobiales</taxon>
        <taxon>Nitrobacteraceae</taxon>
        <taxon>Variibacter</taxon>
    </lineage>
</organism>
<dbReference type="PANTHER" id="PTHR11920:SF335">
    <property type="entry name" value="GUANYLATE CYCLASE"/>
    <property type="match status" value="1"/>
</dbReference>
<dbReference type="OrthoDB" id="315417at2"/>
<keyword evidence="6 9" id="KW-0456">Lyase</keyword>
<dbReference type="InterPro" id="IPR001054">
    <property type="entry name" value="A/G_cyclase"/>
</dbReference>
<proteinExistence type="predicted"/>
<dbReference type="InterPro" id="IPR029787">
    <property type="entry name" value="Nucleotide_cyclase"/>
</dbReference>
<keyword evidence="5 7" id="KW-0472">Membrane</keyword>
<dbReference type="InterPro" id="IPR048432">
    <property type="entry name" value="MASE7"/>
</dbReference>
<dbReference type="GO" id="GO:0035556">
    <property type="term" value="P:intracellular signal transduction"/>
    <property type="evidence" value="ECO:0007669"/>
    <property type="project" value="InterPro"/>
</dbReference>
<dbReference type="CDD" id="cd07302">
    <property type="entry name" value="CHD"/>
    <property type="match status" value="1"/>
</dbReference>
<dbReference type="GO" id="GO:0016020">
    <property type="term" value="C:membrane"/>
    <property type="evidence" value="ECO:0007669"/>
    <property type="project" value="UniProtKB-SubCell"/>
</dbReference>
<dbReference type="SMART" id="SM00044">
    <property type="entry name" value="CYCc"/>
    <property type="match status" value="1"/>
</dbReference>
<dbReference type="EC" id="4.6.1.1" evidence="9"/>
<keyword evidence="2 7" id="KW-0812">Transmembrane</keyword>
<evidence type="ECO:0000256" key="7">
    <source>
        <dbReference type="SAM" id="Phobius"/>
    </source>
</evidence>
<evidence type="ECO:0000313" key="10">
    <source>
        <dbReference type="Proteomes" id="UP000236884"/>
    </source>
</evidence>
<dbReference type="KEGG" id="vgo:GJW-30_1_02390"/>
<feature type="transmembrane region" description="Helical" evidence="7">
    <location>
        <begin position="144"/>
        <end position="164"/>
    </location>
</feature>
<feature type="transmembrane region" description="Helical" evidence="7">
    <location>
        <begin position="123"/>
        <end position="139"/>
    </location>
</feature>
<keyword evidence="10" id="KW-1185">Reference proteome</keyword>
<evidence type="ECO:0000256" key="4">
    <source>
        <dbReference type="ARBA" id="ARBA00022989"/>
    </source>
</evidence>
<feature type="transmembrane region" description="Helical" evidence="7">
    <location>
        <begin position="70"/>
        <end position="90"/>
    </location>
</feature>
<dbReference type="Pfam" id="PF00211">
    <property type="entry name" value="Guanylate_cyc"/>
    <property type="match status" value="1"/>
</dbReference>
<gene>
    <name evidence="9" type="primary">cya_5</name>
    <name evidence="9" type="ORF">GJW-30_1_02390</name>
</gene>
<evidence type="ECO:0000256" key="3">
    <source>
        <dbReference type="ARBA" id="ARBA00022741"/>
    </source>
</evidence>
<dbReference type="EMBL" id="AP014946">
    <property type="protein sequence ID" value="BAT59855.1"/>
    <property type="molecule type" value="Genomic_DNA"/>
</dbReference>
<dbReference type="Proteomes" id="UP000236884">
    <property type="component" value="Chromosome"/>
</dbReference>
<protein>
    <submittedName>
        <fullName evidence="9">Adenylate cyclase</fullName>
        <ecNumber evidence="9">4.6.1.1</ecNumber>
    </submittedName>
</protein>
<evidence type="ECO:0000256" key="2">
    <source>
        <dbReference type="ARBA" id="ARBA00022692"/>
    </source>
</evidence>
<accession>A0A0S3PV69</accession>
<name>A0A0S3PV69_9BRAD</name>
<dbReference type="Pfam" id="PF20967">
    <property type="entry name" value="MASE7"/>
    <property type="match status" value="1"/>
</dbReference>
<feature type="transmembrane region" description="Helical" evidence="7">
    <location>
        <begin position="44"/>
        <end position="64"/>
    </location>
</feature>
<dbReference type="GO" id="GO:0000166">
    <property type="term" value="F:nucleotide binding"/>
    <property type="evidence" value="ECO:0007669"/>
    <property type="project" value="UniProtKB-KW"/>
</dbReference>
<dbReference type="PROSITE" id="PS50125">
    <property type="entry name" value="GUANYLATE_CYCLASE_2"/>
    <property type="match status" value="1"/>
</dbReference>
<dbReference type="GO" id="GO:0009190">
    <property type="term" value="P:cyclic nucleotide biosynthetic process"/>
    <property type="evidence" value="ECO:0007669"/>
    <property type="project" value="InterPro"/>
</dbReference>
<feature type="transmembrane region" description="Helical" evidence="7">
    <location>
        <begin position="97"/>
        <end position="117"/>
    </location>
</feature>
<feature type="domain" description="Guanylate cyclase" evidence="8">
    <location>
        <begin position="248"/>
        <end position="375"/>
    </location>
</feature>